<dbReference type="Proteomes" id="UP000616151">
    <property type="component" value="Unassembled WGS sequence"/>
</dbReference>
<keyword evidence="2" id="KW-1185">Reference proteome</keyword>
<reference evidence="1" key="1">
    <citation type="submission" date="2021-01" db="EMBL/GenBank/DDBJ databases">
        <authorList>
            <person name="Sun Q."/>
        </authorList>
    </citation>
    <scope>NUCLEOTIDE SEQUENCE</scope>
    <source>
        <strain evidence="1">YIM B02566</strain>
    </source>
</reference>
<organism evidence="1 2">
    <name type="scientific">Taklimakanibacter albus</name>
    <dbReference type="NCBI Taxonomy" id="2800327"/>
    <lineage>
        <taxon>Bacteria</taxon>
        <taxon>Pseudomonadati</taxon>
        <taxon>Pseudomonadota</taxon>
        <taxon>Alphaproteobacteria</taxon>
        <taxon>Hyphomicrobiales</taxon>
        <taxon>Aestuariivirgaceae</taxon>
        <taxon>Taklimakanibacter</taxon>
    </lineage>
</organism>
<dbReference type="EMBL" id="JAENHL010000004">
    <property type="protein sequence ID" value="MBK1865421.1"/>
    <property type="molecule type" value="Genomic_DNA"/>
</dbReference>
<proteinExistence type="predicted"/>
<comment type="caution">
    <text evidence="1">The sequence shown here is derived from an EMBL/GenBank/DDBJ whole genome shotgun (WGS) entry which is preliminary data.</text>
</comment>
<evidence type="ECO:0000313" key="1">
    <source>
        <dbReference type="EMBL" id="MBK1865421.1"/>
    </source>
</evidence>
<evidence type="ECO:0000313" key="2">
    <source>
        <dbReference type="Proteomes" id="UP000616151"/>
    </source>
</evidence>
<protein>
    <submittedName>
        <fullName evidence="1">Sulfotransferase</fullName>
    </submittedName>
</protein>
<accession>A0ACC5QYE7</accession>
<name>A0ACC5QYE7_9HYPH</name>
<gene>
    <name evidence="1" type="ORF">JHL16_03590</name>
</gene>
<sequence length="549" mass="62128">MRKTDFPPLGAGRPAVAVPARKPNPPAENAPDVHAALQSGIGLQRQRRFVEAERIYQGILHRLPEHPDALHLMGTLAVEADNFGAAIDYFERAVKRRPKHPEYLNNLGTAYLDNGDFEPAISALRKAVDNSPGLIEALCNLARAHRRNNKAANGLPYLERALRMAPDHPLVAVSFGETLQDLGRMDEAAGHFRHAIGRGLSLHKAYQGLSFTRKFQDGDPEFAEIEAVLARPDIADEARNYLHHALGKMYNDAKRYDDAMAHFQKGKEISGRHFNIVHYRKTIDALQELFTPLFFHERRDFGDPSDLPVFIVGMPRSGTTLTEQIAASHPKIHGAGELPDLRKIASMLGLVRTTPDRFVAAVKAMSADQARDIARQYLRRLRKHSTTADRVTDKMPHNFELLGLIALLFPKARVVHCRRDAIDTCVSCFTNRFAEAHGYNSDLTNIGLYYREYDRLMGHWRRVLPLPMLEHGYEELTEAQEPASRRLITHLGLDWDDACLNYFETDRTVGTISRWQVRQPIYRSSVKRWAHYEAHLDPLFTALGDLAVR</sequence>